<proteinExistence type="predicted"/>
<gene>
    <name evidence="1" type="ORF">SAMN04488000_1287</name>
</gene>
<dbReference type="EMBL" id="FOFV01000028">
    <property type="protein sequence ID" value="SES41488.1"/>
    <property type="molecule type" value="Genomic_DNA"/>
</dbReference>
<accession>A0A1H9X5J9</accession>
<name>A0A1H9X5J9_9PSEU</name>
<evidence type="ECO:0000313" key="2">
    <source>
        <dbReference type="Proteomes" id="UP000199503"/>
    </source>
</evidence>
<keyword evidence="2" id="KW-1185">Reference proteome</keyword>
<dbReference type="RefSeq" id="WP_177230200.1">
    <property type="nucleotide sequence ID" value="NZ_FOFV01000028.1"/>
</dbReference>
<protein>
    <submittedName>
        <fullName evidence="1">Uncharacterized protein</fullName>
    </submittedName>
</protein>
<dbReference type="AlphaFoldDB" id="A0A1H9X5J9"/>
<sequence>MISDPLGTTAAPTVLRGLRLPLKSDAMSVGQFKGSWRPLSTDPAIQVPSLVAPAKRTW</sequence>
<dbReference type="Proteomes" id="UP000199503">
    <property type="component" value="Unassembled WGS sequence"/>
</dbReference>
<evidence type="ECO:0000313" key="1">
    <source>
        <dbReference type="EMBL" id="SES41488.1"/>
    </source>
</evidence>
<organism evidence="1 2">
    <name type="scientific">Lentzea albida</name>
    <dbReference type="NCBI Taxonomy" id="65499"/>
    <lineage>
        <taxon>Bacteria</taxon>
        <taxon>Bacillati</taxon>
        <taxon>Actinomycetota</taxon>
        <taxon>Actinomycetes</taxon>
        <taxon>Pseudonocardiales</taxon>
        <taxon>Pseudonocardiaceae</taxon>
        <taxon>Lentzea</taxon>
    </lineage>
</organism>
<reference evidence="2" key="1">
    <citation type="submission" date="2016-10" db="EMBL/GenBank/DDBJ databases">
        <authorList>
            <person name="Varghese N."/>
            <person name="Submissions S."/>
        </authorList>
    </citation>
    <scope>NUCLEOTIDE SEQUENCE [LARGE SCALE GENOMIC DNA]</scope>
    <source>
        <strain evidence="2">DSM 44437</strain>
    </source>
</reference>